<evidence type="ECO:0000256" key="1">
    <source>
        <dbReference type="SAM" id="MobiDB-lite"/>
    </source>
</evidence>
<dbReference type="EMBL" id="JAOX01000001">
    <property type="protein sequence ID" value="ETZ90149.1"/>
    <property type="molecule type" value="Genomic_DNA"/>
</dbReference>
<gene>
    <name evidence="2" type="ORF">L829_3731</name>
</gene>
<evidence type="ECO:0000313" key="2">
    <source>
        <dbReference type="EMBL" id="ETZ90149.1"/>
    </source>
</evidence>
<accession>A0A829PSF8</accession>
<feature type="region of interest" description="Disordered" evidence="1">
    <location>
        <begin position="1"/>
        <end position="40"/>
    </location>
</feature>
<proteinExistence type="predicted"/>
<dbReference type="AlphaFoldDB" id="A0A829PSF8"/>
<evidence type="ECO:0000313" key="3">
    <source>
        <dbReference type="Proteomes" id="UP000019854"/>
    </source>
</evidence>
<organism evidence="2 3">
    <name type="scientific">Mycobacteroides abscessus MAB_030201_1075</name>
    <dbReference type="NCBI Taxonomy" id="1335410"/>
    <lineage>
        <taxon>Bacteria</taxon>
        <taxon>Bacillati</taxon>
        <taxon>Actinomycetota</taxon>
        <taxon>Actinomycetes</taxon>
        <taxon>Mycobacteriales</taxon>
        <taxon>Mycobacteriaceae</taxon>
        <taxon>Mycobacteroides</taxon>
        <taxon>Mycobacteroides abscessus</taxon>
    </lineage>
</organism>
<name>A0A829PSF8_9MYCO</name>
<dbReference type="Proteomes" id="UP000019854">
    <property type="component" value="Unassembled WGS sequence"/>
</dbReference>
<comment type="caution">
    <text evidence="2">The sequence shown here is derived from an EMBL/GenBank/DDBJ whole genome shotgun (WGS) entry which is preliminary data.</text>
</comment>
<reference evidence="2 3" key="1">
    <citation type="submission" date="2014-01" db="EMBL/GenBank/DDBJ databases">
        <authorList>
            <person name="Zelazny A."/>
            <person name="Olivier K."/>
            <person name="Sampaio E.P."/>
            <person name="Holland S.M."/>
            <person name="Tallon L.J."/>
            <person name="Sadzewicz L.K."/>
            <person name="Sengamalay N."/>
            <person name="Fraser C.M."/>
            <person name="Hine E."/>
            <person name="Shefchek K.A."/>
            <person name="Das S.P."/>
            <person name="Shallom S.J."/>
            <person name="Agrawal S."/>
            <person name="Tettelin H."/>
        </authorList>
    </citation>
    <scope>NUCLEOTIDE SEQUENCE [LARGE SCALE GENOMIC DNA]</scope>
    <source>
        <strain evidence="2 3">MAB_030201_1075</strain>
    </source>
</reference>
<protein>
    <submittedName>
        <fullName evidence="2">Uncharacterized protein</fullName>
    </submittedName>
</protein>
<feature type="compositionally biased region" description="Basic and acidic residues" evidence="1">
    <location>
        <begin position="1"/>
        <end position="25"/>
    </location>
</feature>
<sequence>MYQREVDPEGDRPRPFDRSGRDLETRQPLPKTARYPAGPA</sequence>